<evidence type="ECO:0000256" key="1">
    <source>
        <dbReference type="SAM" id="MobiDB-lite"/>
    </source>
</evidence>
<gene>
    <name evidence="3" type="ORF">KIW84_035754</name>
</gene>
<name>A0A9D4Y2Q0_PEA</name>
<dbReference type="EMBL" id="JAMSHJ010000003">
    <property type="protein sequence ID" value="KAI5431702.1"/>
    <property type="molecule type" value="Genomic_DNA"/>
</dbReference>
<reference evidence="3 4" key="1">
    <citation type="journal article" date="2022" name="Nat. Genet.">
        <title>Improved pea reference genome and pan-genome highlight genomic features and evolutionary characteristics.</title>
        <authorList>
            <person name="Yang T."/>
            <person name="Liu R."/>
            <person name="Luo Y."/>
            <person name="Hu S."/>
            <person name="Wang D."/>
            <person name="Wang C."/>
            <person name="Pandey M.K."/>
            <person name="Ge S."/>
            <person name="Xu Q."/>
            <person name="Li N."/>
            <person name="Li G."/>
            <person name="Huang Y."/>
            <person name="Saxena R.K."/>
            <person name="Ji Y."/>
            <person name="Li M."/>
            <person name="Yan X."/>
            <person name="He Y."/>
            <person name="Liu Y."/>
            <person name="Wang X."/>
            <person name="Xiang C."/>
            <person name="Varshney R.K."/>
            <person name="Ding H."/>
            <person name="Gao S."/>
            <person name="Zong X."/>
        </authorList>
    </citation>
    <scope>NUCLEOTIDE SEQUENCE [LARGE SCALE GENOMIC DNA]</scope>
    <source>
        <strain evidence="3 4">cv. Zhongwan 6</strain>
    </source>
</reference>
<keyword evidence="4" id="KW-1185">Reference proteome</keyword>
<protein>
    <recommendedName>
        <fullName evidence="2">CPL3 ARM repeat domain-containing protein</fullName>
    </recommendedName>
</protein>
<feature type="region of interest" description="Disordered" evidence="1">
    <location>
        <begin position="647"/>
        <end position="671"/>
    </location>
</feature>
<dbReference type="Pfam" id="PF25505">
    <property type="entry name" value="ARM_CPL3"/>
    <property type="match status" value="1"/>
</dbReference>
<dbReference type="InterPro" id="IPR057473">
    <property type="entry name" value="ARM_CPL3"/>
</dbReference>
<feature type="compositionally biased region" description="Low complexity" evidence="1">
    <location>
        <begin position="648"/>
        <end position="662"/>
    </location>
</feature>
<dbReference type="Proteomes" id="UP001058974">
    <property type="component" value="Chromosome 3"/>
</dbReference>
<dbReference type="Gramene" id="Psat03G0575400-T1">
    <property type="protein sequence ID" value="KAI5431702.1"/>
    <property type="gene ID" value="KIW84_035754"/>
</dbReference>
<dbReference type="AlphaFoldDB" id="A0A9D4Y2Q0"/>
<feature type="domain" description="CPL3 ARM repeat" evidence="2">
    <location>
        <begin position="197"/>
        <end position="257"/>
    </location>
</feature>
<proteinExistence type="predicted"/>
<feature type="region of interest" description="Disordered" evidence="1">
    <location>
        <begin position="516"/>
        <end position="553"/>
    </location>
</feature>
<feature type="compositionally biased region" description="Basic and acidic residues" evidence="1">
    <location>
        <begin position="532"/>
        <end position="548"/>
    </location>
</feature>
<evidence type="ECO:0000259" key="2">
    <source>
        <dbReference type="Pfam" id="PF25505"/>
    </source>
</evidence>
<feature type="compositionally biased region" description="Gly residues" evidence="1">
    <location>
        <begin position="63"/>
        <end position="75"/>
    </location>
</feature>
<evidence type="ECO:0000313" key="3">
    <source>
        <dbReference type="EMBL" id="KAI5431702.1"/>
    </source>
</evidence>
<comment type="caution">
    <text evidence="3">The sequence shown here is derived from an EMBL/GenBank/DDBJ whole genome shotgun (WGS) entry which is preliminary data.</text>
</comment>
<evidence type="ECO:0000313" key="4">
    <source>
        <dbReference type="Proteomes" id="UP001058974"/>
    </source>
</evidence>
<accession>A0A9D4Y2Q0</accession>
<feature type="region of interest" description="Disordered" evidence="1">
    <location>
        <begin position="51"/>
        <end position="75"/>
    </location>
</feature>
<organism evidence="3 4">
    <name type="scientific">Pisum sativum</name>
    <name type="common">Garden pea</name>
    <name type="synonym">Lathyrus oleraceus</name>
    <dbReference type="NCBI Taxonomy" id="3888"/>
    <lineage>
        <taxon>Eukaryota</taxon>
        <taxon>Viridiplantae</taxon>
        <taxon>Streptophyta</taxon>
        <taxon>Embryophyta</taxon>
        <taxon>Tracheophyta</taxon>
        <taxon>Spermatophyta</taxon>
        <taxon>Magnoliopsida</taxon>
        <taxon>eudicotyledons</taxon>
        <taxon>Gunneridae</taxon>
        <taxon>Pentapetalae</taxon>
        <taxon>rosids</taxon>
        <taxon>fabids</taxon>
        <taxon>Fabales</taxon>
        <taxon>Fabaceae</taxon>
        <taxon>Papilionoideae</taxon>
        <taxon>50 kb inversion clade</taxon>
        <taxon>NPAAA clade</taxon>
        <taxon>Hologalegina</taxon>
        <taxon>IRL clade</taxon>
        <taxon>Fabeae</taxon>
        <taxon>Lathyrus</taxon>
    </lineage>
</organism>
<sequence>MVFGSFLDCDNLKNLEEMGKEVVEDVEEGEISDTASVEEITEEDFKKPDVVKVNVSNSDKTSSGGGGGGDGGGGGGSRVWAVQDLYSKYPTISRGYAAGLYNLAWAQAVQNKPLNDIFVMELDAVSNATNANANSNNSRNDNGDLNTPLKEVVVVDDDDDREEGELEEGEIDGDDDMDCVMVGGDGSESVFDSEVLDVRDVLENITVANVANVAESFAETCTRLQSALQSKMFDGSEKDFLVRLSFSAVNVIFSIQVMITSIVSVDALGNSEVIGRAGKLEAFDRTQQLLGLEATGLISSSMLVHDNSANASEALIYGQNNIKGRGVMLPLFDLHKDHDLDSLPSPTREAPSCFPVNRLLSVGDGMDRFGLPLAGKTEAVRMELGGKDSKFHIYETDALKAFSTYQQKFSQSSFFTDDKFPSPTPSGDCEEGVVDTNGEVSSASIAASLASSKSPPLDQMPVSSTSINRYSAKSREPRLRFINSDASTLDLNQPLGTNNMPKVEYAGGIISRKQKAVEEPSLDASPPKRLRRSSEISEHNTREERTTDGKGGWLEENTVIGSQLIERNHLIQKGETELKRTMNTSSSNLTMTSSGIEQTPITSGSAATSLPELLKNIAVNPTMLLNLLLEQQQRLAAEAQTKPVDCDTSTLHLTSSNSTSGTDPTVNTGPARTAGLPQSSVGMLPASSPATSMTPILHVNSGKIRMKPRDPRRILHGSSTFQKGGSLGSEQSKTIVSPIPNNQGTGKMLMPKSLVLVSRQI</sequence>